<dbReference type="SUPFAM" id="SSF53927">
    <property type="entry name" value="Cytidine deaminase-like"/>
    <property type="match status" value="1"/>
</dbReference>
<dbReference type="GO" id="GO:0052717">
    <property type="term" value="F:tRNA-specific adenosine-34 deaminase activity"/>
    <property type="evidence" value="ECO:0007669"/>
    <property type="project" value="TreeGrafter"/>
</dbReference>
<dbReference type="PANTHER" id="PTHR11079:SF156">
    <property type="entry name" value="INACTIVE TRNA-SPECIFIC ADENOSINE DEAMINASE-LIKE PROTEIN 3-RELATED"/>
    <property type="match status" value="1"/>
</dbReference>
<dbReference type="Gene3D" id="3.40.140.10">
    <property type="entry name" value="Cytidine Deaminase, domain 2"/>
    <property type="match status" value="1"/>
</dbReference>
<proteinExistence type="inferred from homology"/>
<dbReference type="Proteomes" id="UP000002866">
    <property type="component" value="Chromosome 7"/>
</dbReference>
<keyword evidence="1" id="KW-0819">tRNA processing</keyword>
<sequence length="352" mass="41051">MVKISDNPYKIDFVKCIVEDRLLQIRNKNDIDVPELVNVWTIDINPKDSKKWIDFIKVNITDQDPVSYLHVKRLKKLTIDCTEKEQNKTKIVLRIILCSVKMITHESDVITLIRDNSTEDLINRYDNLTCKYLVPMGNPSTKERMLEWSKLYWPLIWRGNPNDQILNDYKFDMIQIKNILKEITKLSQKEKLNGNEFPIITAFVNPNDSKNIIYSMDTRVAENGIPTDHSIMNGIKKVADLEVKRRALMSKSDLSNEHQVNDDIKNHQTYLCFNFDIYTTHEPCSMCSMALVHSRIKRLIFIKPMVKTGTLKPESGKGFCMHSNKLLNSKYEVFQWLGDEFPIDDIDLEVSC</sequence>
<dbReference type="KEGG" id="tbl:TBLA_0G01400"/>
<evidence type="ECO:0000256" key="2">
    <source>
        <dbReference type="ARBA" id="ARBA00038160"/>
    </source>
</evidence>
<dbReference type="RefSeq" id="XP_004181605.1">
    <property type="nucleotide sequence ID" value="XM_004181557.1"/>
</dbReference>
<evidence type="ECO:0000313" key="5">
    <source>
        <dbReference type="Proteomes" id="UP000002866"/>
    </source>
</evidence>
<dbReference type="HOGENOM" id="CLU_013817_2_0_1"/>
<dbReference type="eggNOG" id="KOG2771">
    <property type="taxonomic scope" value="Eukaryota"/>
</dbReference>
<gene>
    <name evidence="4" type="primary">TBLA0G01400</name>
    <name evidence="4" type="ORF">TBLA_0G01400</name>
</gene>
<protein>
    <recommendedName>
        <fullName evidence="3">CMP/dCMP-type deaminase domain-containing protein</fullName>
    </recommendedName>
</protein>
<dbReference type="InParanoid" id="I2H6T4"/>
<evidence type="ECO:0000313" key="4">
    <source>
        <dbReference type="EMBL" id="CCH62086.1"/>
    </source>
</evidence>
<evidence type="ECO:0000259" key="3">
    <source>
        <dbReference type="PROSITE" id="PS51747"/>
    </source>
</evidence>
<accession>I2H6T4</accession>
<reference evidence="4 5" key="1">
    <citation type="journal article" date="2011" name="Proc. Natl. Acad. Sci. U.S.A.">
        <title>Evolutionary erosion of yeast sex chromosomes by mating-type switching accidents.</title>
        <authorList>
            <person name="Gordon J.L."/>
            <person name="Armisen D."/>
            <person name="Proux-Wera E."/>
            <person name="Oheigeartaigh S.S."/>
            <person name="Byrne K.P."/>
            <person name="Wolfe K.H."/>
        </authorList>
    </citation>
    <scope>NUCLEOTIDE SEQUENCE [LARGE SCALE GENOMIC DNA]</scope>
    <source>
        <strain evidence="5">ATCC 34711 / CBS 6284 / DSM 70876 / NBRC 10599 / NRRL Y-10934 / UCD 77-7</strain>
    </source>
</reference>
<organism evidence="4 5">
    <name type="scientific">Henningerozyma blattae (strain ATCC 34711 / CBS 6284 / DSM 70876 / NBRC 10599 / NRRL Y-10934 / UCD 77-7)</name>
    <name type="common">Yeast</name>
    <name type="synonym">Tetrapisispora blattae</name>
    <dbReference type="NCBI Taxonomy" id="1071380"/>
    <lineage>
        <taxon>Eukaryota</taxon>
        <taxon>Fungi</taxon>
        <taxon>Dikarya</taxon>
        <taxon>Ascomycota</taxon>
        <taxon>Saccharomycotina</taxon>
        <taxon>Saccharomycetes</taxon>
        <taxon>Saccharomycetales</taxon>
        <taxon>Saccharomycetaceae</taxon>
        <taxon>Henningerozyma</taxon>
    </lineage>
</organism>
<dbReference type="InterPro" id="IPR002125">
    <property type="entry name" value="CMP_dCMP_dom"/>
</dbReference>
<dbReference type="GeneID" id="14497218"/>
<dbReference type="PROSITE" id="PS51747">
    <property type="entry name" value="CYT_DCMP_DEAMINASES_2"/>
    <property type="match status" value="1"/>
</dbReference>
<dbReference type="CDD" id="cd01285">
    <property type="entry name" value="nucleoside_deaminase"/>
    <property type="match status" value="1"/>
</dbReference>
<dbReference type="GO" id="GO:0052718">
    <property type="term" value="C:tRNA-specific adenosine-34 deaminase complex"/>
    <property type="evidence" value="ECO:0007669"/>
    <property type="project" value="EnsemblFungi"/>
</dbReference>
<keyword evidence="5" id="KW-1185">Reference proteome</keyword>
<comment type="similarity">
    <text evidence="2">Belongs to the cytidine and deoxycytidylate deaminase family. ADAT3 subfamily.</text>
</comment>
<dbReference type="InterPro" id="IPR016193">
    <property type="entry name" value="Cytidine_deaminase-like"/>
</dbReference>
<dbReference type="OMA" id="YWPLVWR"/>
<dbReference type="GO" id="GO:0005777">
    <property type="term" value="C:peroxisome"/>
    <property type="evidence" value="ECO:0007669"/>
    <property type="project" value="EnsemblFungi"/>
</dbReference>
<dbReference type="STRING" id="1071380.I2H6T4"/>
<dbReference type="OrthoDB" id="3180714at2759"/>
<dbReference type="Pfam" id="PF00383">
    <property type="entry name" value="dCMP_cyt_deam_1"/>
    <property type="match status" value="1"/>
</dbReference>
<dbReference type="GO" id="GO:0005634">
    <property type="term" value="C:nucleus"/>
    <property type="evidence" value="ECO:0007669"/>
    <property type="project" value="TreeGrafter"/>
</dbReference>
<dbReference type="GO" id="GO:0002100">
    <property type="term" value="P:tRNA wobble adenosine to inosine editing"/>
    <property type="evidence" value="ECO:0007669"/>
    <property type="project" value="EnsemblFungi"/>
</dbReference>
<name>I2H6T4_HENB6</name>
<dbReference type="FunCoup" id="I2H6T4">
    <property type="interactions" value="45"/>
</dbReference>
<dbReference type="EMBL" id="HE806322">
    <property type="protein sequence ID" value="CCH62086.1"/>
    <property type="molecule type" value="Genomic_DNA"/>
</dbReference>
<dbReference type="PANTHER" id="PTHR11079">
    <property type="entry name" value="CYTOSINE DEAMINASE FAMILY MEMBER"/>
    <property type="match status" value="1"/>
</dbReference>
<dbReference type="AlphaFoldDB" id="I2H6T4"/>
<feature type="domain" description="CMP/dCMP-type deaminase" evidence="3">
    <location>
        <begin position="174"/>
        <end position="334"/>
    </location>
</feature>
<evidence type="ECO:0000256" key="1">
    <source>
        <dbReference type="ARBA" id="ARBA00022694"/>
    </source>
</evidence>